<dbReference type="InterPro" id="IPR024072">
    <property type="entry name" value="DHFR-like_dom_sf"/>
</dbReference>
<evidence type="ECO:0000259" key="16">
    <source>
        <dbReference type="PROSITE" id="PS51747"/>
    </source>
</evidence>
<evidence type="ECO:0000256" key="5">
    <source>
        <dbReference type="ARBA" id="ARBA00007417"/>
    </source>
</evidence>
<comment type="cofactor">
    <cofactor evidence="12 15">
        <name>Zn(2+)</name>
        <dbReference type="ChEBI" id="CHEBI:29105"/>
    </cofactor>
    <text evidence="12 15">Binds 1 zinc ion.</text>
</comment>
<keyword evidence="10 12" id="KW-0560">Oxidoreductase</keyword>
<comment type="similarity">
    <text evidence="4 12">In the N-terminal section; belongs to the cytidine and deoxycytidylate deaminase family.</text>
</comment>
<evidence type="ECO:0000256" key="11">
    <source>
        <dbReference type="ARBA" id="ARBA00023268"/>
    </source>
</evidence>
<comment type="similarity">
    <text evidence="5 12">In the C-terminal section; belongs to the HTP reductase family.</text>
</comment>
<dbReference type="PANTHER" id="PTHR38011">
    <property type="entry name" value="DIHYDROFOLATE REDUCTASE FAMILY PROTEIN (AFU_ORTHOLOGUE AFUA_8G06820)"/>
    <property type="match status" value="1"/>
</dbReference>
<feature type="binding site" evidence="14">
    <location>
        <position position="177"/>
    </location>
    <ligand>
        <name>NADP(+)</name>
        <dbReference type="ChEBI" id="CHEBI:58349"/>
    </ligand>
</feature>
<evidence type="ECO:0000256" key="4">
    <source>
        <dbReference type="ARBA" id="ARBA00005259"/>
    </source>
</evidence>
<dbReference type="Proteomes" id="UP000321595">
    <property type="component" value="Chromosome"/>
</dbReference>
<comment type="catalytic activity">
    <reaction evidence="12">
        <text>2,5-diamino-6-hydroxy-4-(5-phosphoribosylamino)-pyrimidine + H2O + H(+) = 5-amino-6-(5-phospho-D-ribosylamino)uracil + NH4(+)</text>
        <dbReference type="Rhea" id="RHEA:21868"/>
        <dbReference type="ChEBI" id="CHEBI:15377"/>
        <dbReference type="ChEBI" id="CHEBI:15378"/>
        <dbReference type="ChEBI" id="CHEBI:28938"/>
        <dbReference type="ChEBI" id="CHEBI:58453"/>
        <dbReference type="ChEBI" id="CHEBI:58614"/>
        <dbReference type="EC" id="3.5.4.26"/>
    </reaction>
</comment>
<dbReference type="InterPro" id="IPR011549">
    <property type="entry name" value="RibD_C"/>
</dbReference>
<evidence type="ECO:0000256" key="2">
    <source>
        <dbReference type="ARBA" id="ARBA00004882"/>
    </source>
</evidence>
<accession>A0A5B8XX98</accession>
<dbReference type="EC" id="1.1.1.193" evidence="12"/>
<dbReference type="InterPro" id="IPR004794">
    <property type="entry name" value="Eubact_RibD"/>
</dbReference>
<dbReference type="SUPFAM" id="SSF53927">
    <property type="entry name" value="Cytidine deaminase-like"/>
    <property type="match status" value="1"/>
</dbReference>
<comment type="pathway">
    <text evidence="2 12">Cofactor biosynthesis; riboflavin biosynthesis; 5-amino-6-(D-ribitylamino)uracil from GTP: step 2/4.</text>
</comment>
<feature type="binding site" evidence="14">
    <location>
        <begin position="300"/>
        <end position="306"/>
    </location>
    <ligand>
        <name>NADP(+)</name>
        <dbReference type="ChEBI" id="CHEBI:58349"/>
    </ligand>
</feature>
<feature type="binding site" evidence="15">
    <location>
        <position position="82"/>
    </location>
    <ligand>
        <name>Zn(2+)</name>
        <dbReference type="ChEBI" id="CHEBI:29105"/>
        <note>catalytic</note>
    </ligand>
</feature>
<keyword evidence="7 12" id="KW-0378">Hydrolase</keyword>
<evidence type="ECO:0000256" key="13">
    <source>
        <dbReference type="PIRSR" id="PIRSR006769-1"/>
    </source>
</evidence>
<dbReference type="Pfam" id="PF00383">
    <property type="entry name" value="dCMP_cyt_deam_1"/>
    <property type="match status" value="1"/>
</dbReference>
<feature type="binding site" evidence="14">
    <location>
        <position position="191"/>
    </location>
    <ligand>
        <name>substrate</name>
    </ligand>
</feature>
<dbReference type="InterPro" id="IPR002125">
    <property type="entry name" value="CMP_dCMP_dom"/>
</dbReference>
<feature type="binding site" evidence="14">
    <location>
        <position position="211"/>
    </location>
    <ligand>
        <name>substrate</name>
    </ligand>
</feature>
<dbReference type="CDD" id="cd01284">
    <property type="entry name" value="Riboflavin_deaminase-reductase"/>
    <property type="match status" value="1"/>
</dbReference>
<dbReference type="KEGG" id="bbae:FRD01_20740"/>
<feature type="binding site" evidence="15">
    <location>
        <position position="91"/>
    </location>
    <ligand>
        <name>Zn(2+)</name>
        <dbReference type="ChEBI" id="CHEBI:29105"/>
        <note>catalytic</note>
    </ligand>
</feature>
<evidence type="ECO:0000313" key="17">
    <source>
        <dbReference type="EMBL" id="QED29618.1"/>
    </source>
</evidence>
<feature type="domain" description="CMP/dCMP-type deaminase" evidence="16">
    <location>
        <begin position="9"/>
        <end position="130"/>
    </location>
</feature>
<keyword evidence="18" id="KW-1185">Reference proteome</keyword>
<keyword evidence="8 12" id="KW-0862">Zinc</keyword>
<dbReference type="Gene3D" id="3.40.430.10">
    <property type="entry name" value="Dihydrofolate Reductase, subunit A"/>
    <property type="match status" value="1"/>
</dbReference>
<dbReference type="InterPro" id="IPR016193">
    <property type="entry name" value="Cytidine_deaminase-like"/>
</dbReference>
<dbReference type="NCBIfam" id="TIGR00227">
    <property type="entry name" value="ribD_Cterm"/>
    <property type="match status" value="1"/>
</dbReference>
<evidence type="ECO:0000256" key="15">
    <source>
        <dbReference type="PIRSR" id="PIRSR006769-3"/>
    </source>
</evidence>
<gene>
    <name evidence="17" type="primary">ribD</name>
    <name evidence="17" type="ORF">FRD01_20740</name>
</gene>
<evidence type="ECO:0000313" key="18">
    <source>
        <dbReference type="Proteomes" id="UP000321595"/>
    </source>
</evidence>
<dbReference type="PANTHER" id="PTHR38011:SF7">
    <property type="entry name" value="2,5-DIAMINO-6-RIBOSYLAMINO-4(3H)-PYRIMIDINONE 5'-PHOSPHATE REDUCTASE"/>
    <property type="match status" value="1"/>
</dbReference>
<feature type="binding site" evidence="14">
    <location>
        <position position="175"/>
    </location>
    <ligand>
        <name>substrate</name>
    </ligand>
</feature>
<evidence type="ECO:0000256" key="6">
    <source>
        <dbReference type="ARBA" id="ARBA00022723"/>
    </source>
</evidence>
<dbReference type="GO" id="GO:0008703">
    <property type="term" value="F:5-amino-6-(5-phosphoribosylamino)uracil reductase activity"/>
    <property type="evidence" value="ECO:0007669"/>
    <property type="project" value="UniProtKB-EC"/>
</dbReference>
<dbReference type="GO" id="GO:0046872">
    <property type="term" value="F:metal ion binding"/>
    <property type="evidence" value="ECO:0007669"/>
    <property type="project" value="UniProtKB-KW"/>
</dbReference>
<feature type="binding site" evidence="14">
    <location>
        <position position="161"/>
    </location>
    <ligand>
        <name>NADP(+)</name>
        <dbReference type="ChEBI" id="CHEBI:58349"/>
    </ligand>
</feature>
<evidence type="ECO:0000256" key="1">
    <source>
        <dbReference type="ARBA" id="ARBA00002151"/>
    </source>
</evidence>
<evidence type="ECO:0000256" key="12">
    <source>
        <dbReference type="PIRNR" id="PIRNR006769"/>
    </source>
</evidence>
<dbReference type="SUPFAM" id="SSF53597">
    <property type="entry name" value="Dihydrofolate reductase-like"/>
    <property type="match status" value="1"/>
</dbReference>
<feature type="binding site" evidence="14">
    <location>
        <position position="214"/>
    </location>
    <ligand>
        <name>substrate</name>
    </ligand>
</feature>
<evidence type="ECO:0000256" key="10">
    <source>
        <dbReference type="ARBA" id="ARBA00023002"/>
    </source>
</evidence>
<dbReference type="Gene3D" id="3.40.140.10">
    <property type="entry name" value="Cytidine Deaminase, domain 2"/>
    <property type="match status" value="1"/>
</dbReference>
<proteinExistence type="inferred from homology"/>
<dbReference type="PROSITE" id="PS51747">
    <property type="entry name" value="CYT_DCMP_DEAMINASES_2"/>
    <property type="match status" value="1"/>
</dbReference>
<dbReference type="EC" id="3.5.4.26" evidence="12"/>
<dbReference type="UniPathway" id="UPA00275">
    <property type="reaction ID" value="UER00401"/>
</dbReference>
<protein>
    <recommendedName>
        <fullName evidence="12">Riboflavin biosynthesis protein RibD</fullName>
    </recommendedName>
    <domain>
        <recommendedName>
            <fullName evidence="12">Diaminohydroxyphosphoribosylaminopyrimidine deaminase</fullName>
            <shortName evidence="12">DRAP deaminase</shortName>
            <ecNumber evidence="12">3.5.4.26</ecNumber>
        </recommendedName>
        <alternativeName>
            <fullName evidence="12">Riboflavin-specific deaminase</fullName>
        </alternativeName>
    </domain>
    <domain>
        <recommendedName>
            <fullName evidence="12">5-amino-6-(5-phosphoribosylamino)uracil reductase</fullName>
            <ecNumber evidence="12">1.1.1.193</ecNumber>
        </recommendedName>
        <alternativeName>
            <fullName evidence="12">HTP reductase</fullName>
        </alternativeName>
    </domain>
</protein>
<feature type="binding site" evidence="14">
    <location>
        <position position="228"/>
    </location>
    <ligand>
        <name>NADP(+)</name>
        <dbReference type="ChEBI" id="CHEBI:58349"/>
    </ligand>
</feature>
<evidence type="ECO:0000256" key="9">
    <source>
        <dbReference type="ARBA" id="ARBA00022857"/>
    </source>
</evidence>
<organism evidence="17 18">
    <name type="scientific">Microvenator marinus</name>
    <dbReference type="NCBI Taxonomy" id="2600177"/>
    <lineage>
        <taxon>Bacteria</taxon>
        <taxon>Deltaproteobacteria</taxon>
        <taxon>Bradymonadales</taxon>
        <taxon>Microvenatoraceae</taxon>
        <taxon>Microvenator</taxon>
    </lineage>
</organism>
<keyword evidence="11" id="KW-0511">Multifunctional enzyme</keyword>
<dbReference type="EMBL" id="CP042467">
    <property type="protein sequence ID" value="QED29618.1"/>
    <property type="molecule type" value="Genomic_DNA"/>
</dbReference>
<evidence type="ECO:0000256" key="3">
    <source>
        <dbReference type="ARBA" id="ARBA00004910"/>
    </source>
</evidence>
<keyword evidence="12" id="KW-0686">Riboflavin biosynthesis</keyword>
<evidence type="ECO:0000256" key="7">
    <source>
        <dbReference type="ARBA" id="ARBA00022801"/>
    </source>
</evidence>
<reference evidence="17 18" key="1">
    <citation type="submission" date="2019-08" db="EMBL/GenBank/DDBJ databases">
        <authorList>
            <person name="Liang Q."/>
        </authorList>
    </citation>
    <scope>NUCLEOTIDE SEQUENCE [LARGE SCALE GENOMIC DNA]</scope>
    <source>
        <strain evidence="17 18">V1718</strain>
    </source>
</reference>
<keyword evidence="9 12" id="KW-0521">NADP</keyword>
<dbReference type="Pfam" id="PF01872">
    <property type="entry name" value="RibD_C"/>
    <property type="match status" value="1"/>
</dbReference>
<evidence type="ECO:0000256" key="8">
    <source>
        <dbReference type="ARBA" id="ARBA00022833"/>
    </source>
</evidence>
<feature type="binding site" evidence="15">
    <location>
        <position position="58"/>
    </location>
    <ligand>
        <name>Zn(2+)</name>
        <dbReference type="ChEBI" id="CHEBI:29105"/>
        <note>catalytic</note>
    </ligand>
</feature>
<keyword evidence="6 12" id="KW-0479">Metal-binding</keyword>
<comment type="function">
    <text evidence="1 12">Converts 2,5-diamino-6-(ribosylamino)-4(3h)-pyrimidinone 5'-phosphate into 5-amino-6-(ribosylamino)-2,4(1h,3h)-pyrimidinedione 5'-phosphate.</text>
</comment>
<dbReference type="InterPro" id="IPR050765">
    <property type="entry name" value="Riboflavin_Biosynth_HTPR"/>
</dbReference>
<evidence type="ECO:0000256" key="14">
    <source>
        <dbReference type="PIRSR" id="PIRSR006769-2"/>
    </source>
</evidence>
<feature type="binding site" evidence="14">
    <location>
        <position position="207"/>
    </location>
    <ligand>
        <name>NADP(+)</name>
        <dbReference type="ChEBI" id="CHEBI:58349"/>
    </ligand>
</feature>
<dbReference type="NCBIfam" id="TIGR00326">
    <property type="entry name" value="eubact_ribD"/>
    <property type="match status" value="1"/>
</dbReference>
<dbReference type="GO" id="GO:0009231">
    <property type="term" value="P:riboflavin biosynthetic process"/>
    <property type="evidence" value="ECO:0007669"/>
    <property type="project" value="UniProtKB-UniPathway"/>
</dbReference>
<sequence>MIRTGSSMSNDEAWMRRAIELARKGAGRTRPNPHVGCVVVRDGAVIAEGWHRKAGDVHAEVDALRKTDDAQGATAYVNLEPCSHHGRTPPCVDALVNARVSRVVVAMIDPDPRVSGRGIEHLRAHGIEVEVGVLEEEARYLNRGYLKLQRTQTPWVLAKWAMTLDGRISSTTGHSAWVTGEESRGLVHELRDELDAILVGAGTVRLDDPQLTCRREGGRNPTRVILDSLLSLEPTRRVFDSNADVLVYASVNAPEQAEHLLKARGVKVVRVPRLAGGLDLQAILQDLGKRGIMSMLVEGGGAVHGSFFDAKLVDEVFAFVSPKIIGGELAPGPVGGLGIPRMDQSLKLSKVQSRTLGEDFLIQGLPVYEER</sequence>
<dbReference type="AlphaFoldDB" id="A0A5B8XX98"/>
<comment type="pathway">
    <text evidence="3 12">Cofactor biosynthesis; riboflavin biosynthesis; 5-amino-6-(D-ribitylamino)uracil from GTP: step 3/4.</text>
</comment>
<dbReference type="InterPro" id="IPR002734">
    <property type="entry name" value="RibDG_C"/>
</dbReference>
<dbReference type="PIRSF" id="PIRSF006769">
    <property type="entry name" value="RibD"/>
    <property type="match status" value="1"/>
</dbReference>
<feature type="binding site" evidence="14">
    <location>
        <position position="298"/>
    </location>
    <ligand>
        <name>substrate</name>
    </ligand>
</feature>
<feature type="active site" description="Proton donor" evidence="13">
    <location>
        <position position="60"/>
    </location>
</feature>
<dbReference type="OrthoDB" id="9800865at2"/>
<feature type="binding site" evidence="14">
    <location>
        <position position="203"/>
    </location>
    <ligand>
        <name>substrate</name>
    </ligand>
</feature>
<dbReference type="GO" id="GO:0008835">
    <property type="term" value="F:diaminohydroxyphosphoribosylaminopyrimidine deaminase activity"/>
    <property type="evidence" value="ECO:0007669"/>
    <property type="project" value="UniProtKB-EC"/>
</dbReference>
<comment type="catalytic activity">
    <reaction evidence="12">
        <text>5-amino-6-(5-phospho-D-ribitylamino)uracil + NADP(+) = 5-amino-6-(5-phospho-D-ribosylamino)uracil + NADPH + H(+)</text>
        <dbReference type="Rhea" id="RHEA:17845"/>
        <dbReference type="ChEBI" id="CHEBI:15378"/>
        <dbReference type="ChEBI" id="CHEBI:57783"/>
        <dbReference type="ChEBI" id="CHEBI:58349"/>
        <dbReference type="ChEBI" id="CHEBI:58421"/>
        <dbReference type="ChEBI" id="CHEBI:58453"/>
        <dbReference type="EC" id="1.1.1.193"/>
    </reaction>
</comment>
<dbReference type="FunFam" id="3.40.140.10:FF:000025">
    <property type="entry name" value="Riboflavin biosynthesis protein RibD"/>
    <property type="match status" value="1"/>
</dbReference>
<dbReference type="GO" id="GO:0050661">
    <property type="term" value="F:NADP binding"/>
    <property type="evidence" value="ECO:0007669"/>
    <property type="project" value="InterPro"/>
</dbReference>
<name>A0A5B8XX98_9DELT</name>